<evidence type="ECO:0000313" key="3">
    <source>
        <dbReference type="Proteomes" id="UP000001116"/>
    </source>
</evidence>
<feature type="transmembrane region" description="Helical" evidence="1">
    <location>
        <begin position="55"/>
        <end position="73"/>
    </location>
</feature>
<name>A6WD88_KINRD</name>
<sequence>MRTAVGIELRKGDDDRDRPRRVVLPEREVEVIGPNDLEPRLGANLPVLGWVSDPVFQLVRFVGLGGWIVLYAALGPLGLWWVGFIAMWAWIGANVAYENEARRRRRLRRHYRRAIKYGTLAPVPVLLRPEEAAPVVREQRLAAAGAPAVSAPQVTAAEKALVATVRRVDTAVDRFERTDVVLVHEVADLLGPLLLRIAERGGDPQVRHDLETLAGEHLPRTVEDFLALPPDVARGSRNAAGSTPAEELRNQLHLMADGCRQLREAVLSADVDRQQQQSRFLEAKFRRGDLDL</sequence>
<dbReference type="Proteomes" id="UP000001116">
    <property type="component" value="Chromosome"/>
</dbReference>
<dbReference type="HOGENOM" id="CLU_952422_0_0_11"/>
<evidence type="ECO:0000313" key="2">
    <source>
        <dbReference type="EMBL" id="ABS04777.1"/>
    </source>
</evidence>
<dbReference type="KEGG" id="kra:Krad_3313"/>
<keyword evidence="3" id="KW-1185">Reference proteome</keyword>
<proteinExistence type="predicted"/>
<keyword evidence="1" id="KW-1133">Transmembrane helix</keyword>
<accession>A6WD88</accession>
<dbReference type="AlphaFoldDB" id="A6WD88"/>
<gene>
    <name evidence="2" type="ordered locus">Krad_3313</name>
</gene>
<dbReference type="STRING" id="266940.Krad_3313"/>
<reference evidence="3" key="1">
    <citation type="journal article" date="2008" name="PLoS ONE">
        <title>Survival in nuclear waste, extreme resistance, and potential applications gleaned from the genome sequence of Kineococcus radiotolerans SRS30216.</title>
        <authorList>
            <person name="Bagwell C.E."/>
            <person name="Bhat S."/>
            <person name="Hawkins G.M."/>
            <person name="Smith B.W."/>
            <person name="Biswas T."/>
            <person name="Hoover T.R."/>
            <person name="Saunders E."/>
            <person name="Han C.S."/>
            <person name="Tsodikov O.V."/>
            <person name="Shimkets L.J."/>
        </authorList>
    </citation>
    <scope>NUCLEOTIDE SEQUENCE [LARGE SCALE GENOMIC DNA]</scope>
    <source>
        <strain evidence="3">ATCC BAA-149 / DSM 14245 / SRS30216</strain>
    </source>
</reference>
<protein>
    <submittedName>
        <fullName evidence="2">Uncharacterized protein</fullName>
    </submittedName>
</protein>
<organism evidence="2 3">
    <name type="scientific">Kineococcus radiotolerans (strain ATCC BAA-149 / DSM 14245 / SRS30216)</name>
    <dbReference type="NCBI Taxonomy" id="266940"/>
    <lineage>
        <taxon>Bacteria</taxon>
        <taxon>Bacillati</taxon>
        <taxon>Actinomycetota</taxon>
        <taxon>Actinomycetes</taxon>
        <taxon>Kineosporiales</taxon>
        <taxon>Kineosporiaceae</taxon>
        <taxon>Kineococcus</taxon>
    </lineage>
</organism>
<dbReference type="EMBL" id="CP000750">
    <property type="protein sequence ID" value="ABS04777.1"/>
    <property type="molecule type" value="Genomic_DNA"/>
</dbReference>
<keyword evidence="1" id="KW-0472">Membrane</keyword>
<evidence type="ECO:0000256" key="1">
    <source>
        <dbReference type="SAM" id="Phobius"/>
    </source>
</evidence>
<keyword evidence="1" id="KW-0812">Transmembrane</keyword>